<organism evidence="5">
    <name type="scientific">Enterobius vermicularis</name>
    <name type="common">Human pinworm</name>
    <dbReference type="NCBI Taxonomy" id="51028"/>
    <lineage>
        <taxon>Eukaryota</taxon>
        <taxon>Metazoa</taxon>
        <taxon>Ecdysozoa</taxon>
        <taxon>Nematoda</taxon>
        <taxon>Chromadorea</taxon>
        <taxon>Rhabditida</taxon>
        <taxon>Spirurina</taxon>
        <taxon>Oxyuridomorpha</taxon>
        <taxon>Oxyuroidea</taxon>
        <taxon>Oxyuridae</taxon>
        <taxon>Enterobius</taxon>
    </lineage>
</organism>
<proteinExistence type="predicted"/>
<feature type="domain" description="Ground-like" evidence="2">
    <location>
        <begin position="89"/>
        <end position="159"/>
    </location>
</feature>
<accession>A0A0N4UU54</accession>
<sequence>MAIPEEPLAHHDCCHDCSKEASCSFTGASNNVGGNAAYSEEAGESEDYRRRHRSRRYRLRKKVRKAKVARRVYRDIGLHNIPISEHDVDPTCNSESLREIMKENLTNDLASSKRNIQKVAEEKLKGKYNVICSRSEFSYVSHTNVYCQASNSDVTCYAFLGTSR</sequence>
<reference evidence="3 4" key="2">
    <citation type="submission" date="2018-10" db="EMBL/GenBank/DDBJ databases">
        <authorList>
            <consortium name="Pathogen Informatics"/>
        </authorList>
    </citation>
    <scope>NUCLEOTIDE SEQUENCE [LARGE SCALE GENOMIC DNA]</scope>
</reference>
<name>A0A0N4UU54_ENTVE</name>
<evidence type="ECO:0000313" key="3">
    <source>
        <dbReference type="EMBL" id="VDD85476.1"/>
    </source>
</evidence>
<reference evidence="5" key="1">
    <citation type="submission" date="2017-02" db="UniProtKB">
        <authorList>
            <consortium name="WormBaseParasite"/>
        </authorList>
    </citation>
    <scope>IDENTIFICATION</scope>
</reference>
<dbReference type="STRING" id="51028.A0A0N4UU54"/>
<keyword evidence="4" id="KW-1185">Reference proteome</keyword>
<dbReference type="Proteomes" id="UP000274131">
    <property type="component" value="Unassembled WGS sequence"/>
</dbReference>
<dbReference type="Pfam" id="PF04155">
    <property type="entry name" value="Ground-like"/>
    <property type="match status" value="1"/>
</dbReference>
<dbReference type="AlphaFoldDB" id="A0A0N4UU54"/>
<dbReference type="InterPro" id="IPR007284">
    <property type="entry name" value="Ground-like_dom"/>
</dbReference>
<feature type="region of interest" description="Disordered" evidence="1">
    <location>
        <begin position="34"/>
        <end position="53"/>
    </location>
</feature>
<gene>
    <name evidence="3" type="ORF">EVEC_LOCUS619</name>
</gene>
<evidence type="ECO:0000256" key="1">
    <source>
        <dbReference type="SAM" id="MobiDB-lite"/>
    </source>
</evidence>
<dbReference type="EMBL" id="UXUI01001639">
    <property type="protein sequence ID" value="VDD85476.1"/>
    <property type="molecule type" value="Genomic_DNA"/>
</dbReference>
<dbReference type="WBParaSite" id="EVEC_0000089701-mRNA-1">
    <property type="protein sequence ID" value="EVEC_0000089701-mRNA-1"/>
    <property type="gene ID" value="EVEC_0000089701"/>
</dbReference>
<evidence type="ECO:0000259" key="2">
    <source>
        <dbReference type="Pfam" id="PF04155"/>
    </source>
</evidence>
<evidence type="ECO:0000313" key="4">
    <source>
        <dbReference type="Proteomes" id="UP000274131"/>
    </source>
</evidence>
<dbReference type="OrthoDB" id="5812274at2759"/>
<protein>
    <submittedName>
        <fullName evidence="5">Ground-like domain-containing protein</fullName>
    </submittedName>
</protein>
<evidence type="ECO:0000313" key="5">
    <source>
        <dbReference type="WBParaSite" id="EVEC_0000089701-mRNA-1"/>
    </source>
</evidence>